<reference evidence="3" key="1">
    <citation type="journal article" date="2016" name="Genome Announc.">
        <title>Draft genome sequences of fungus Aspergillus calidoustus.</title>
        <authorList>
            <person name="Horn F."/>
            <person name="Linde J."/>
            <person name="Mattern D.J."/>
            <person name="Walther G."/>
            <person name="Guthke R."/>
            <person name="Scherlach K."/>
            <person name="Martin K."/>
            <person name="Brakhage A.A."/>
            <person name="Petzke L."/>
            <person name="Valiante V."/>
        </authorList>
    </citation>
    <scope>NUCLEOTIDE SEQUENCE [LARGE SCALE GENOMIC DNA]</scope>
    <source>
        <strain evidence="3">SF006504</strain>
    </source>
</reference>
<dbReference type="Proteomes" id="UP000054771">
    <property type="component" value="Unassembled WGS sequence"/>
</dbReference>
<keyword evidence="1" id="KW-1133">Transmembrane helix</keyword>
<organism evidence="2 3">
    <name type="scientific">Aspergillus calidoustus</name>
    <dbReference type="NCBI Taxonomy" id="454130"/>
    <lineage>
        <taxon>Eukaryota</taxon>
        <taxon>Fungi</taxon>
        <taxon>Dikarya</taxon>
        <taxon>Ascomycota</taxon>
        <taxon>Pezizomycotina</taxon>
        <taxon>Eurotiomycetes</taxon>
        <taxon>Eurotiomycetidae</taxon>
        <taxon>Eurotiales</taxon>
        <taxon>Aspergillaceae</taxon>
        <taxon>Aspergillus</taxon>
        <taxon>Aspergillus subgen. Nidulantes</taxon>
    </lineage>
</organism>
<keyword evidence="1" id="KW-0472">Membrane</keyword>
<sequence length="324" mass="36965">MARCQFDSVLIKNEQNRFQGSSEGERTQSNLCSSLTYWPRFLSYSLSPSSSSSHSFLHSSPLPHHQYTYFASLHFLLCTICALHYRFPSLLMFPVSVCLLTIFWSATWITLITSYLFVDKDISRLIVLLVMVEGSQLGPPYARFRQTIGPPQHSSRTCTINQLQLTFDPLDSNYIFPSHFQVVGQICGLSEDNRRFASIYLHARVYLEVLFFFFSLMELRGQTGFSLLLPVWFIPRLVHGLWTGILGQCYIGLFAVAVFLPVSKIWLLCSVELLDGQHGVSPSAAVCQGPTLYRTRSSELRFFFFFTHHNNEVCSSALLVVHQK</sequence>
<keyword evidence="1" id="KW-0812">Transmembrane</keyword>
<dbReference type="EMBL" id="CDMC01000019">
    <property type="protein sequence ID" value="CEL10512.1"/>
    <property type="molecule type" value="Genomic_DNA"/>
</dbReference>
<accession>A0A0U5GFF8</accession>
<protein>
    <submittedName>
        <fullName evidence="2">Uncharacterized protein</fullName>
    </submittedName>
</protein>
<evidence type="ECO:0000313" key="3">
    <source>
        <dbReference type="Proteomes" id="UP000054771"/>
    </source>
</evidence>
<evidence type="ECO:0000313" key="2">
    <source>
        <dbReference type="EMBL" id="CEL10512.1"/>
    </source>
</evidence>
<feature type="transmembrane region" description="Helical" evidence="1">
    <location>
        <begin position="91"/>
        <end position="118"/>
    </location>
</feature>
<keyword evidence="3" id="KW-1185">Reference proteome</keyword>
<name>A0A0U5GFF8_ASPCI</name>
<gene>
    <name evidence="2" type="ORF">ASPCAL13630</name>
</gene>
<proteinExistence type="predicted"/>
<feature type="transmembrane region" description="Helical" evidence="1">
    <location>
        <begin position="199"/>
        <end position="217"/>
    </location>
</feature>
<evidence type="ECO:0000256" key="1">
    <source>
        <dbReference type="SAM" id="Phobius"/>
    </source>
</evidence>
<dbReference type="AlphaFoldDB" id="A0A0U5GFF8"/>
<feature type="transmembrane region" description="Helical" evidence="1">
    <location>
        <begin position="237"/>
        <end position="260"/>
    </location>
</feature>